<evidence type="ECO:0000256" key="3">
    <source>
        <dbReference type="ARBA" id="ARBA00022989"/>
    </source>
</evidence>
<feature type="transmembrane region" description="Helical" evidence="5">
    <location>
        <begin position="125"/>
        <end position="145"/>
    </location>
</feature>
<dbReference type="Proteomes" id="UP000094068">
    <property type="component" value="Unassembled WGS sequence"/>
</dbReference>
<name>A0A1E5GPS8_9ENTE</name>
<dbReference type="STRING" id="903984.BCR21_04370"/>
<protein>
    <recommendedName>
        <fullName evidence="6">TM2 domain-containing protein</fullName>
    </recommendedName>
</protein>
<dbReference type="EMBL" id="MIJZ01000001">
    <property type="protein sequence ID" value="OEG14230.1"/>
    <property type="molecule type" value="Genomic_DNA"/>
</dbReference>
<gene>
    <name evidence="7" type="ORF">BCR21_04370</name>
</gene>
<evidence type="ECO:0000313" key="8">
    <source>
        <dbReference type="Proteomes" id="UP000094068"/>
    </source>
</evidence>
<evidence type="ECO:0000256" key="2">
    <source>
        <dbReference type="ARBA" id="ARBA00022692"/>
    </source>
</evidence>
<feature type="domain" description="TM2" evidence="6">
    <location>
        <begin position="92"/>
        <end position="139"/>
    </location>
</feature>
<dbReference type="InterPro" id="IPR007829">
    <property type="entry name" value="TM2"/>
</dbReference>
<evidence type="ECO:0000259" key="6">
    <source>
        <dbReference type="Pfam" id="PF05154"/>
    </source>
</evidence>
<evidence type="ECO:0000256" key="1">
    <source>
        <dbReference type="ARBA" id="ARBA00004141"/>
    </source>
</evidence>
<organism evidence="7 8">
    <name type="scientific">Enterococcus ureasiticus</name>
    <dbReference type="NCBI Taxonomy" id="903984"/>
    <lineage>
        <taxon>Bacteria</taxon>
        <taxon>Bacillati</taxon>
        <taxon>Bacillota</taxon>
        <taxon>Bacilli</taxon>
        <taxon>Lactobacillales</taxon>
        <taxon>Enterococcaceae</taxon>
        <taxon>Enterococcus</taxon>
    </lineage>
</organism>
<reference evidence="8" key="1">
    <citation type="submission" date="2016-09" db="EMBL/GenBank/DDBJ databases">
        <authorList>
            <person name="Gulvik C.A."/>
        </authorList>
    </citation>
    <scope>NUCLEOTIDE SEQUENCE [LARGE SCALE GENOMIC DNA]</scope>
    <source>
        <strain evidence="8">DSM 23328</strain>
    </source>
</reference>
<proteinExistence type="predicted"/>
<dbReference type="AlphaFoldDB" id="A0A1E5GPS8"/>
<dbReference type="RefSeq" id="WP_069645271.1">
    <property type="nucleotide sequence ID" value="NZ_MIJZ01000001.1"/>
</dbReference>
<keyword evidence="2 5" id="KW-0812">Transmembrane</keyword>
<keyword evidence="4 5" id="KW-0472">Membrane</keyword>
<keyword evidence="3 5" id="KW-1133">Transmembrane helix</keyword>
<comment type="subcellular location">
    <subcellularLocation>
        <location evidence="1">Membrane</location>
        <topology evidence="1">Multi-pass membrane protein</topology>
    </subcellularLocation>
</comment>
<evidence type="ECO:0000313" key="7">
    <source>
        <dbReference type="EMBL" id="OEG14230.1"/>
    </source>
</evidence>
<accession>A0A1E5GPS8</accession>
<dbReference type="OrthoDB" id="9816361at2"/>
<comment type="caution">
    <text evidence="7">The sequence shown here is derived from an EMBL/GenBank/DDBJ whole genome shotgun (WGS) entry which is preliminary data.</text>
</comment>
<evidence type="ECO:0000256" key="5">
    <source>
        <dbReference type="SAM" id="Phobius"/>
    </source>
</evidence>
<sequence>MGKKVIKLDFDDVVIANEDGSTTRALYEWFNFKPEIGDFVDVFEDGDELIIHKTEKTASATENLQDKININIVNENNNTQSVGGYVQHGRVVNKWVYFILAFFLGWIGAHKFYSGFTGKGIMYLVFSWTAIPGIIAFFTSIITLLKPADQNGNIVVTS</sequence>
<keyword evidence="8" id="KW-1185">Reference proteome</keyword>
<dbReference type="GO" id="GO:0016020">
    <property type="term" value="C:membrane"/>
    <property type="evidence" value="ECO:0007669"/>
    <property type="project" value="UniProtKB-SubCell"/>
</dbReference>
<evidence type="ECO:0000256" key="4">
    <source>
        <dbReference type="ARBA" id="ARBA00023136"/>
    </source>
</evidence>
<feature type="transmembrane region" description="Helical" evidence="5">
    <location>
        <begin position="95"/>
        <end position="113"/>
    </location>
</feature>
<dbReference type="Pfam" id="PF05154">
    <property type="entry name" value="TM2"/>
    <property type="match status" value="1"/>
</dbReference>